<gene>
    <name evidence="3" type="ORF">SAMN04490188_2783</name>
</gene>
<sequence length="3130" mass="326358">MDDRQYAFLARQPSTALQTRDTFWGMPKRGLAFLLANVMFWQPMWAQADGIVVSAPGTSLGKAGNGVPVVNIAKPNGSGLSHNRFKDYNVGSNGVILNNATKPAQATQLGGIILGNPNLKGTAAKVILNEVNGGNPSQLRGYTEVAGQSAHVIVANPYGITCNGCGFINTPKATLTTGKPIIENGQVGRYQVDQGSVSIEGAGLNVNNVDRFEIITRSAKINAEIQAKNLTIVAGRNDVNANTLNATARADDGSAKPELAIDSSALGGMYAGAIKLVGTEAGVGVKLDGKMVASGGDIQLDANGHLSMAQTAAAGAIVIDAKSLETRGQVYAGSRLDVKTQGDLTSQSNLVARDNVHLDSGGTLSNNGIIEAGVNADNSRNTTGDVTLTAKQLNNAGKTVIASHDLNVTTTAALNNQGGTLSGQGKTTVTGNVVDNRNKGRILGNTELHLSADQVLNSQGGLINSQGLLTADLGHLENNAGELSSLNSATLVLDSLDNLTGLVMAGKNLDITNTGAINNRGGELSSQGVMTVRTASLDNSNKGTVAANGKLLVSATGAVNNAEKGLLASRAAEVELDAASLNNAKGTLQGEGLVTVDVSGDIDNQGGSIIAKDAKLSVFATNLDNRGGVLSSVKAALEARTTGVLKNGYDVNRQGGTIQAQGLNIRALAGLFNDGGRIAAQAGDVVVTNATADINNRNGGIYATGKVWVTGRGMDNSGGGQVSASRIDFDLSGALNNNAGIIESQDSLDILAASLSNQKGQLRTLGQNSTTVFKIGGLFDNNDGTLETASNDVGFNTGSVQNVGGKLLHTGLGLFGISQANLGQAGGQLVTYGNLTVTADRWTNSTAIQAGHLVVHVDQLTQTATGQLLSANSMEGRGSNWRVDGLIGSDGAIDLQLTGAYTGNGRLSSLGTLGLKAALISLEQNGSIAGGGNTTVVVDGVLNSYGRLTSAADLNVTAATINNYGTLGSAGALGVSTGDLLNEHGLIFSGGNTSLRVNSLTNRYADIYSLGDLSIDRDGLGTRAGRILNSSGTLQSGGSMRLAASTIDNVREVLATNDAGIYTASIREVACVPGDCDGPKQNHVWQIVQRDKFEVTAASAASSITTGGNLNIQGDTLTNRSSSIGVGGALTANLVSLNNIGIETGEIETSRTFRSQRTRRPGSWRADANNFTNKYWLQSPGYNANDLSGLEAAMSRFIGRTERELTQFRTQTATTDSQTYAAIIQAGGALDIPTQGDLNSGVVRGGYNYVGAGPRTDTQADNAFSTRISVNRQLPPSLTQQQVDPLSLPGFDLPTGQNGLFRMSGDGSTTPTQSTGLTQVRGLPDRSFQANPQKYLIETNPALTDMRRFMSSDYLLTNLGYDPDTAAKRLGDGFYEQRLIQQAVIARTGQRFLDGQNSDDGMFKYLMNNAIASKDSLNLSLGVSLTAEQVAALTHDIVWMENRTVNNQQVLVPVLYLAQANHRLAPNGALIQGSDVSLIAGKNLNNAGTLRASSNLRATAGDSLVNSGLMEAGGRLDALASNNLTNRAGGVIAGRDVSVVAVAGDLTNERTITRHASGTGYKTEQREFADNAARIEASHDLTMGAGRDIANKGGVLKSGNDMGLQAVRDVNITSAEQVDSNTMGSRHRDQTITQNGSSATAGREMKVTAGQDLRVVASNVIAQSTLALTAGRDIAITSAANESHRSSQSKKVKSSSDLVRQQSSVIQSGGDLSAKAGQDLSLVASQLKGAKDVALDATRDISLLSATDETAEFYSKKSKGSFGRSKSEQRESYDSTNVASVVEAGQDLTVNTSQAAGGGVTLDGGRNVTVIGSQLNAGNDLVVGATGDVAVLSGIEEHGSYSKKTKSGFLGLSKSGKSELKTTASQVASELEAGNDVVLVAGNDLRLRASETTAGNDVELRAGLVKDSGDINLVAANDTAYSHSEQYKKKTGLSVSGGFLSFSSAKESGRIAQSSTSVGSQVTADRDATLQAERDINLVGSGIDAGRNVSLNAGRDVNVLAAQNSRSERDWEKNKQAGIGVSSDANGINFFAGADSLKNKNRLERQTAAASQISAGQDVAINAQRDINQTGSDLRASRDIGFTAGRNINVDAARETQLTEQEREASRNGLGISFNHNYGNTKDAVSGAGKGENGVSKTSSTLKGVDAVAQFVNGPTVDVKFGNSTQTSNQQVIEQTNRASTFDAGNDLNLNAGNDVTVKGGQLKAGRDINVKGRDVTLDVAKGSVSQESTDRQSWSGIHGGTSGGFKLGAGGSYGVATEDGVHGSSTATQVAAGRDVNVDARHDINLVGTQVKAGRDIALDAGNELNIRSAQNASDSESNRHNGGGEAGLTFGSQGVGVYVSVNIGKGNLDREGNRQQEAYLYAGNRLGFTSGKDTNISGATLRGDEVVGRVGGDLNVSSVPDTGEVKGKEFDLSVTATFGPGAGVSGSVGYGQTTGETNWVEQQTSITGKNKVDIRTEDHTQLDGALIAADNGNLKLDTGTLGFSDIAGKDKEHGYYLNVGGSYSQGGSGAQDSSQVGKGEKDKNGWSISGWEYEKDRQQTVRATVGAGEVVVRNDSKTGADSTAGLNRDVSKAYEITKDDESRTDLYVTKSSVDAVMDPSGTVQAWKNSIKSYPDSSLKAYEDALKLVSGPVQATKQIWTNIQAQRVSIDEVPASARAALGDEVALSIAKNLVRNGKDAGDIKGLKPDDVIAIQSFAKRFAEFAKLQESCDAKGGCVSNNSEKKPRTLAWYTDTDGTLKWRKVEDVQVDTPGRKLLQETARLQTYLDGLPVEQAQLLGLGIQAVMGPAKMAVGLAGNVVVDKLFGDKIAAAKDSISKSIASELSGKDKAELETSDNLFKLRHEQGRDKQSGDVYVRGATTLLNIALGTAGNAAGSAAGKVIGIVGKGPSDNITKGTDGLEIDPKHPDWAKEFGDTPSKGWVEAGSKNDQPPVTPDGSKPNAGDSVTESNASHPVVKVDTSQSVKGSPTYEILNNPKARSPNTRYELDNGDAFVTNSHGMVEELTFTPANVKVPRDSRQTAAGKEGRETDVGGHAQACSQGGTCDGYNLFPQDRNFNSSAYKVYYENRMREALNDPSKTIGPTFIKFKRENPASLRPDTMELTYTIDGKSRTVSFENEAGKIPEVSNGY</sequence>
<evidence type="ECO:0000259" key="2">
    <source>
        <dbReference type="SMART" id="SM00912"/>
    </source>
</evidence>
<dbReference type="InterPro" id="IPR012334">
    <property type="entry name" value="Pectin_lyas_fold"/>
</dbReference>
<reference evidence="3 4" key="1">
    <citation type="submission" date="2016-10" db="EMBL/GenBank/DDBJ databases">
        <authorList>
            <person name="Varghese N."/>
            <person name="Submissions S."/>
        </authorList>
    </citation>
    <scope>NUCLEOTIDE SEQUENCE [LARGE SCALE GENOMIC DNA]</scope>
    <source>
        <strain evidence="3 4">BS3780</strain>
    </source>
</reference>
<dbReference type="NCBIfam" id="TIGR01731">
    <property type="entry name" value="fil_hemag_20aa"/>
    <property type="match status" value="15"/>
</dbReference>
<evidence type="ECO:0000313" key="3">
    <source>
        <dbReference type="EMBL" id="SEE15022.1"/>
    </source>
</evidence>
<evidence type="ECO:0000313" key="4">
    <source>
        <dbReference type="Proteomes" id="UP000183915"/>
    </source>
</evidence>
<dbReference type="InterPro" id="IPR008638">
    <property type="entry name" value="FhaB/CdiA-like_TPS"/>
</dbReference>
<dbReference type="Proteomes" id="UP000183915">
    <property type="component" value="Unassembled WGS sequence"/>
</dbReference>
<dbReference type="SMART" id="SM00912">
    <property type="entry name" value="Haemagg_act"/>
    <property type="match status" value="1"/>
</dbReference>
<dbReference type="InterPro" id="IPR011050">
    <property type="entry name" value="Pectin_lyase_fold/virulence"/>
</dbReference>
<dbReference type="InterPro" id="IPR010069">
    <property type="entry name" value="CdiA_FHA1_rpt"/>
</dbReference>
<feature type="region of interest" description="Disordered" evidence="1">
    <location>
        <begin position="2508"/>
        <end position="2530"/>
    </location>
</feature>
<feature type="domain" description="Filamentous haemagglutinin FhaB/tRNA nuclease CdiA-like TPS" evidence="2">
    <location>
        <begin position="64"/>
        <end position="185"/>
    </location>
</feature>
<dbReference type="Pfam" id="PF05860">
    <property type="entry name" value="TPS"/>
    <property type="match status" value="1"/>
</dbReference>
<dbReference type="RefSeq" id="WP_235862383.1">
    <property type="nucleotide sequence ID" value="NZ_FNTT01000002.1"/>
</dbReference>
<accession>A0ABY0Z023</accession>
<keyword evidence="4" id="KW-1185">Reference proteome</keyword>
<proteinExistence type="predicted"/>
<dbReference type="InterPro" id="IPR025157">
    <property type="entry name" value="Hemagglutinin_rpt"/>
</dbReference>
<feature type="compositionally biased region" description="Polar residues" evidence="1">
    <location>
        <begin position="1631"/>
        <end position="1640"/>
    </location>
</feature>
<feature type="region of interest" description="Disordered" evidence="1">
    <location>
        <begin position="2889"/>
        <end position="2985"/>
    </location>
</feature>
<protein>
    <submittedName>
        <fullName evidence="3">Filamentous hemagglutinin</fullName>
    </submittedName>
</protein>
<feature type="region of interest" description="Disordered" evidence="1">
    <location>
        <begin position="1618"/>
        <end position="1643"/>
    </location>
</feature>
<dbReference type="SUPFAM" id="SSF51126">
    <property type="entry name" value="Pectin lyase-like"/>
    <property type="match status" value="1"/>
</dbReference>
<feature type="region of interest" description="Disordered" evidence="1">
    <location>
        <begin position="1755"/>
        <end position="1776"/>
    </location>
</feature>
<dbReference type="Pfam" id="PF05594">
    <property type="entry name" value="Fil_haemagg"/>
    <property type="match status" value="11"/>
</dbReference>
<comment type="caution">
    <text evidence="3">The sequence shown here is derived from an EMBL/GenBank/DDBJ whole genome shotgun (WGS) entry which is preliminary data.</text>
</comment>
<dbReference type="NCBIfam" id="TIGR01901">
    <property type="entry name" value="adhes_NPXG"/>
    <property type="match status" value="1"/>
</dbReference>
<evidence type="ECO:0000256" key="1">
    <source>
        <dbReference type="SAM" id="MobiDB-lite"/>
    </source>
</evidence>
<feature type="compositionally biased region" description="Basic and acidic residues" evidence="1">
    <location>
        <begin position="2903"/>
        <end position="2915"/>
    </location>
</feature>
<organism evidence="3 4">
    <name type="scientific">Pseudomonas kilonensis</name>
    <dbReference type="NCBI Taxonomy" id="132476"/>
    <lineage>
        <taxon>Bacteria</taxon>
        <taxon>Pseudomonadati</taxon>
        <taxon>Pseudomonadota</taxon>
        <taxon>Gammaproteobacteria</taxon>
        <taxon>Pseudomonadales</taxon>
        <taxon>Pseudomonadaceae</taxon>
        <taxon>Pseudomonas</taxon>
    </lineage>
</organism>
<dbReference type="InterPro" id="IPR008619">
    <property type="entry name" value="Filamentous_hemagglutn_rpt"/>
</dbReference>
<dbReference type="Pfam" id="PF13332">
    <property type="entry name" value="Fil_haemagg_2"/>
    <property type="match status" value="7"/>
</dbReference>
<dbReference type="Gene3D" id="2.160.20.10">
    <property type="entry name" value="Single-stranded right-handed beta-helix, Pectin lyase-like"/>
    <property type="match status" value="1"/>
</dbReference>
<dbReference type="EMBL" id="FNTT01000002">
    <property type="protein sequence ID" value="SEE15022.1"/>
    <property type="molecule type" value="Genomic_DNA"/>
</dbReference>
<name>A0ABY0Z023_9PSED</name>
<feature type="region of interest" description="Disordered" evidence="1">
    <location>
        <begin position="1679"/>
        <end position="1700"/>
    </location>
</feature>